<evidence type="ECO:0000256" key="6">
    <source>
        <dbReference type="SAM" id="Phobius"/>
    </source>
</evidence>
<feature type="transmembrane region" description="Helical" evidence="6">
    <location>
        <begin position="195"/>
        <end position="218"/>
    </location>
</feature>
<comment type="caution">
    <text evidence="8">The sequence shown here is derived from an EMBL/GenBank/DDBJ whole genome shotgun (WGS) entry which is preliminary data.</text>
</comment>
<keyword evidence="9" id="KW-1185">Reference proteome</keyword>
<dbReference type="AlphaFoldDB" id="A0A8S3W0J4"/>
<feature type="domain" description="Major facilitator superfamily (MFS) profile" evidence="7">
    <location>
        <begin position="69"/>
        <end position="543"/>
    </location>
</feature>
<feature type="transmembrane region" description="Helical" evidence="6">
    <location>
        <begin position="432"/>
        <end position="451"/>
    </location>
</feature>
<feature type="transmembrane region" description="Helical" evidence="6">
    <location>
        <begin position="238"/>
        <end position="257"/>
    </location>
</feature>
<dbReference type="PROSITE" id="PS50850">
    <property type="entry name" value="MFS"/>
    <property type="match status" value="1"/>
</dbReference>
<comment type="subcellular location">
    <subcellularLocation>
        <location evidence="1">Membrane</location>
        <topology evidence="1">Multi-pass membrane protein</topology>
    </subcellularLocation>
</comment>
<dbReference type="GO" id="GO:0022857">
    <property type="term" value="F:transmembrane transporter activity"/>
    <property type="evidence" value="ECO:0007669"/>
    <property type="project" value="InterPro"/>
</dbReference>
<dbReference type="PANTHER" id="PTHR23511">
    <property type="entry name" value="SYNAPTIC VESICLE GLYCOPROTEIN 2"/>
    <property type="match status" value="1"/>
</dbReference>
<protein>
    <submittedName>
        <fullName evidence="8">(apollo) hypothetical protein</fullName>
    </submittedName>
</protein>
<evidence type="ECO:0000313" key="8">
    <source>
        <dbReference type="EMBL" id="CAG4933592.1"/>
    </source>
</evidence>
<keyword evidence="3 6" id="KW-0812">Transmembrane</keyword>
<gene>
    <name evidence="8" type="ORF">PAPOLLO_LOCUS682</name>
</gene>
<organism evidence="8 9">
    <name type="scientific">Parnassius apollo</name>
    <name type="common">Apollo butterfly</name>
    <name type="synonym">Papilio apollo</name>
    <dbReference type="NCBI Taxonomy" id="110799"/>
    <lineage>
        <taxon>Eukaryota</taxon>
        <taxon>Metazoa</taxon>
        <taxon>Ecdysozoa</taxon>
        <taxon>Arthropoda</taxon>
        <taxon>Hexapoda</taxon>
        <taxon>Insecta</taxon>
        <taxon>Pterygota</taxon>
        <taxon>Neoptera</taxon>
        <taxon>Endopterygota</taxon>
        <taxon>Lepidoptera</taxon>
        <taxon>Glossata</taxon>
        <taxon>Ditrysia</taxon>
        <taxon>Papilionoidea</taxon>
        <taxon>Papilionidae</taxon>
        <taxon>Parnassiinae</taxon>
        <taxon>Parnassini</taxon>
        <taxon>Parnassius</taxon>
        <taxon>Parnassius</taxon>
    </lineage>
</organism>
<evidence type="ECO:0000259" key="7">
    <source>
        <dbReference type="PROSITE" id="PS50850"/>
    </source>
</evidence>
<dbReference type="InterPro" id="IPR020846">
    <property type="entry name" value="MFS_dom"/>
</dbReference>
<reference evidence="8" key="1">
    <citation type="submission" date="2021-04" db="EMBL/GenBank/DDBJ databases">
        <authorList>
            <person name="Tunstrom K."/>
        </authorList>
    </citation>
    <scope>NUCLEOTIDE SEQUENCE</scope>
</reference>
<evidence type="ECO:0000256" key="2">
    <source>
        <dbReference type="ARBA" id="ARBA00022448"/>
    </source>
</evidence>
<feature type="transmembrane region" description="Helical" evidence="6">
    <location>
        <begin position="137"/>
        <end position="155"/>
    </location>
</feature>
<feature type="transmembrane region" description="Helical" evidence="6">
    <location>
        <begin position="161"/>
        <end position="183"/>
    </location>
</feature>
<dbReference type="Proteomes" id="UP000691718">
    <property type="component" value="Unassembled WGS sequence"/>
</dbReference>
<keyword evidence="4 6" id="KW-1133">Transmembrane helix</keyword>
<dbReference type="GO" id="GO:0016020">
    <property type="term" value="C:membrane"/>
    <property type="evidence" value="ECO:0007669"/>
    <property type="project" value="UniProtKB-SubCell"/>
</dbReference>
<keyword evidence="2" id="KW-0813">Transport</keyword>
<feature type="transmembrane region" description="Helical" evidence="6">
    <location>
        <begin position="519"/>
        <end position="538"/>
    </location>
</feature>
<evidence type="ECO:0000256" key="1">
    <source>
        <dbReference type="ARBA" id="ARBA00004141"/>
    </source>
</evidence>
<feature type="transmembrane region" description="Helical" evidence="6">
    <location>
        <begin position="334"/>
        <end position="359"/>
    </location>
</feature>
<evidence type="ECO:0000313" key="9">
    <source>
        <dbReference type="Proteomes" id="UP000691718"/>
    </source>
</evidence>
<evidence type="ECO:0000256" key="5">
    <source>
        <dbReference type="ARBA" id="ARBA00023136"/>
    </source>
</evidence>
<feature type="transmembrane region" description="Helical" evidence="6">
    <location>
        <begin position="69"/>
        <end position="88"/>
    </location>
</feature>
<proteinExistence type="predicted"/>
<name>A0A8S3W0J4_PARAO</name>
<evidence type="ECO:0000256" key="3">
    <source>
        <dbReference type="ARBA" id="ARBA00022692"/>
    </source>
</evidence>
<feature type="transmembrane region" description="Helical" evidence="6">
    <location>
        <begin position="489"/>
        <end position="513"/>
    </location>
</feature>
<accession>A0A8S3W0J4</accession>
<dbReference type="OrthoDB" id="10262656at2759"/>
<feature type="transmembrane region" description="Helical" evidence="6">
    <location>
        <begin position="407"/>
        <end position="425"/>
    </location>
</feature>
<dbReference type="EMBL" id="CAJQZP010000031">
    <property type="protein sequence ID" value="CAG4933592.1"/>
    <property type="molecule type" value="Genomic_DNA"/>
</dbReference>
<sequence length="562" mass="61819">MSIAYRGRGRVGSAILRICHVIYDKKGKRSFHREIKMAANRKIEIGATAGLTATLDEAMMLTGFGVYNILHMLLSGIILMGVILQNLGLGYVLPAAQCDLKLTMQQRGWLAAIPFLAVILTSYFWGWLADTRGRRPVMLYSMLISVFMNVLVSFAPKLTSFAVLQFLSAIFMSGSTAVVYTYLGEFNNLRHRDKMVAFGSSFVGIGTVVLPGISWLILPLEFSLPIEFLGITYRSWRLLVVACALPYFISSILLIFAPESPKFLYSAGHHDECLKVLRSIYATNKWMPADSFPVTNLVIEAQSSKQEETKGKSTILTILESMRDQTVPLFRPPLLPWTALTCFVQFGIFSTTNGFYVWVPTILNSMANHGETDMSICDILDATKVTPDNETTIVCDDTMNTATFEQSIYIGLVFCSMYIIAGFLVDMVGKKTILVCVLVVTGLCGVSAHLVPAVRPAVVLFAIFQMSGACIGLMNAVSVELFPTIYRAMAICLAMMMGRMGSMVGSNLVGYFLEVNCGVSFYLFGGVIVACGVLCLTLPNKKKVTAENQTVQPTQNETHEPV</sequence>
<dbReference type="PANTHER" id="PTHR23511:SF35">
    <property type="entry name" value="MAJOR FACILITATOR SUPERFAMILY (MFS) PROFILE DOMAIN-CONTAINING PROTEIN"/>
    <property type="match status" value="1"/>
</dbReference>
<feature type="transmembrane region" description="Helical" evidence="6">
    <location>
        <begin position="108"/>
        <end position="125"/>
    </location>
</feature>
<dbReference type="InterPro" id="IPR011701">
    <property type="entry name" value="MFS"/>
</dbReference>
<dbReference type="Pfam" id="PF07690">
    <property type="entry name" value="MFS_1"/>
    <property type="match status" value="2"/>
</dbReference>
<feature type="transmembrane region" description="Helical" evidence="6">
    <location>
        <begin position="457"/>
        <end position="477"/>
    </location>
</feature>
<keyword evidence="5 6" id="KW-0472">Membrane</keyword>
<evidence type="ECO:0000256" key="4">
    <source>
        <dbReference type="ARBA" id="ARBA00022989"/>
    </source>
</evidence>